<protein>
    <submittedName>
        <fullName evidence="1">Uncharacterized protein</fullName>
    </submittedName>
</protein>
<name>A0A0C2MMF1_THEKT</name>
<dbReference type="OrthoDB" id="5975069at2759"/>
<sequence>MSQYKQWAAERVIRTLKSRYRAERNSFEDKCACLKRMLFCLRNSIDVSANRIPSELFLGRKLYTMISNVQLCSRRSMHDAKITQKLYHDRHSRDRDFEIDDQV</sequence>
<comment type="caution">
    <text evidence="1">The sequence shown here is derived from an EMBL/GenBank/DDBJ whole genome shotgun (WGS) entry which is preliminary data.</text>
</comment>
<gene>
    <name evidence="1" type="ORF">RF11_15164</name>
</gene>
<dbReference type="EMBL" id="JWZT01003797">
    <property type="protein sequence ID" value="KII65535.1"/>
    <property type="molecule type" value="Genomic_DNA"/>
</dbReference>
<dbReference type="Proteomes" id="UP000031668">
    <property type="component" value="Unassembled WGS sequence"/>
</dbReference>
<evidence type="ECO:0000313" key="2">
    <source>
        <dbReference type="Proteomes" id="UP000031668"/>
    </source>
</evidence>
<proteinExistence type="predicted"/>
<dbReference type="AlphaFoldDB" id="A0A0C2MMF1"/>
<reference evidence="1 2" key="1">
    <citation type="journal article" date="2014" name="Genome Biol. Evol.">
        <title>The genome of the myxosporean Thelohanellus kitauei shows adaptations to nutrient acquisition within its fish host.</title>
        <authorList>
            <person name="Yang Y."/>
            <person name="Xiong J."/>
            <person name="Zhou Z."/>
            <person name="Huo F."/>
            <person name="Miao W."/>
            <person name="Ran C."/>
            <person name="Liu Y."/>
            <person name="Zhang J."/>
            <person name="Feng J."/>
            <person name="Wang M."/>
            <person name="Wang M."/>
            <person name="Wang L."/>
            <person name="Yao B."/>
        </authorList>
    </citation>
    <scope>NUCLEOTIDE SEQUENCE [LARGE SCALE GENOMIC DNA]</scope>
    <source>
        <strain evidence="1">Wuqing</strain>
    </source>
</reference>
<accession>A0A0C2MMF1</accession>
<organism evidence="1 2">
    <name type="scientific">Thelohanellus kitauei</name>
    <name type="common">Myxosporean</name>
    <dbReference type="NCBI Taxonomy" id="669202"/>
    <lineage>
        <taxon>Eukaryota</taxon>
        <taxon>Metazoa</taxon>
        <taxon>Cnidaria</taxon>
        <taxon>Myxozoa</taxon>
        <taxon>Myxosporea</taxon>
        <taxon>Bivalvulida</taxon>
        <taxon>Platysporina</taxon>
        <taxon>Myxobolidae</taxon>
        <taxon>Thelohanellus</taxon>
    </lineage>
</organism>
<evidence type="ECO:0000313" key="1">
    <source>
        <dbReference type="EMBL" id="KII65535.1"/>
    </source>
</evidence>
<keyword evidence="2" id="KW-1185">Reference proteome</keyword>